<feature type="region of interest" description="Disordered" evidence="1">
    <location>
        <begin position="566"/>
        <end position="628"/>
    </location>
</feature>
<feature type="region of interest" description="Disordered" evidence="1">
    <location>
        <begin position="149"/>
        <end position="178"/>
    </location>
</feature>
<feature type="compositionally biased region" description="Basic and acidic residues" evidence="1">
    <location>
        <begin position="426"/>
        <end position="436"/>
    </location>
</feature>
<feature type="compositionally biased region" description="Polar residues" evidence="1">
    <location>
        <begin position="1604"/>
        <end position="1620"/>
    </location>
</feature>
<feature type="compositionally biased region" description="Low complexity" evidence="1">
    <location>
        <begin position="1711"/>
        <end position="1727"/>
    </location>
</feature>
<proteinExistence type="predicted"/>
<feature type="compositionally biased region" description="Basic and acidic residues" evidence="1">
    <location>
        <begin position="693"/>
        <end position="715"/>
    </location>
</feature>
<feature type="region of interest" description="Disordered" evidence="1">
    <location>
        <begin position="232"/>
        <end position="542"/>
    </location>
</feature>
<sequence length="1932" mass="216486">MAARGPPDDKNHERLYVKVQREERQIIPPVQLARQEIKMTYLPSDQPLPCIITTSSSCEGRQQETEGIVGMEVSPMGAQSRAAVPNMAGPHGSQITTTSVMEMSSTLTTSSSKKAKVEVKSSSVLFQEEDLLPHAQVLEFFEEHGKNIQEQQLHQQSRNLVPQQHKRSASPSPVRQSMGLDHLDNLVKLMEQLSTLRDENLKLKKKCDYLESTKHLLQIKSAVESEIGYLTQGSNSLPKAKSKPKSVGRSKTRQRLPSAEDAQILESMEVHSESSIKRPKAVPLSKRSFSTGSIDIPSDIMEQSGEDEISEKILSLSTNKGRRSSRSSSKAAKSPTAKRKSKTSNWSKIIKVITRQKDPEPYGISVKGSRKSQPGRPHSKELTVPSSAIDGRSVDSGVGSGMEADGTEVQRRSTSSGEPMSPPPFTKEEPRQKQELDLTSDIWMGPPEWIKKHEDEFSTLTSDQSEKEVIILKSNDSKDDSDYLQVPITRRKSSPSLLDHSDREEDSSDEEEEDYTLLRRSSSYKIQSTHDNSDIKDVVDSPKVIKKTHKTPLGKVGKIFHVRKDSVKKQLSKKQKHLGEEGLEMDLEGEDEGPIGRSTPRTSPSVPRQRALEMAESPPSKSFTSHGTFDVSALMGGMSDEFSKKMKEWNELQTTKRFSASQRDVEGSESIIPEQIAAVSPEFQKKMDEWERTRSIKYTSDDHDKSASRESREGSPEAFTPPDTLGQSINIEEIQKKLTDSFSRKMEEWEKQKYKPREGSPGLVRKDSGGKSIVRKEERQKSRKMKDGKGKLERQRERELQRVEKEQQKLEKEKMRLEKERLKALEREARIEKMKGRLSQSDMDTKFKNPVLSPLAEYKVTSDFAKKLHQWELRKGSGSVSMATYLETQQKSLGQSPSPDSSTKKETFTVEEEPQAPTRKLSRGQKPPPLTLMPCSDSPDEVSPGARSRSSLDSFEDETSITTESMTESNISSLEKANARLLEELQEKELEYANLQEEVRDLNDKLNKARIQHSKELEQYKECLAGGSAVPPVSPLNMSNQLSELESKIQELKSFGENLAVTLESAAVCKWQSIEGEENVNSRLMDLLEKMRQMLIQASQSEEVYQKSSALHSFEKLYSQAMQLQVQLSNLRLSQIERNKEIMSMKRQLLLQEANNLLLQADITRRETELLRYKQVAKKNPSLKRWNTYGGMEGRVVEGKEAESVPPYKRFTKNIANKSAVSATEEFHDASEPSTSDTSKDDSLRTDDASPMVTRHSDTKSSSSIHVSPVVHTIPMTSLSSEEATYIPSKEQVEEIPEKYESTVVVPASQNQRQVIHTDKGVEISLTIKLPKANVSLPRDISQHELSVPRSQREKHVEPSTVAMCQVSELSESCSSSDITEMKFPELLIPEWKKTTDKSLQQVESHEVEEAILSTSVPSVASQPLNDSIQVTSDSSQSDSGRFTSVSGEASKLKAEEQSVPVITEEQAKSLEQLNQNKRHTFTGVMDTGSDTAIAAKPYKQTSVTISPLIGRRTYESSVHWPKMRNIANIHRIKPAEELLQESRRYRQGQSIYMTRILQKYALSEETKKYFDERQMSFDKENFAHHGYVKTIVQRLSREGTPESGGSSSNISVKPGTSITIHRADSPRAKSEFVQQIVRKLSAPTGPGQSRTGVAPLKDLTNGVGVKKLAQAFDSGRNTPERTLSDTEQKPYKSVLVTSLRKRSHDLGHISFDSSSSTSTLTSPNTTEEFDPYDGRKADSAISEHVINYSSMPLLSVAEEDSSDTNNGYRERAATTTTCESSSEAGVRSSQIEEIHAFSDSNITCPSTSKRHISHKTIVPAGASKMEIVFPQRLTEKGSGKVKMGTIGLLCQQTMLSFDLGLTMKAEQQQKETAEVKLRKKSDVEEDRPRPHSTGSDTSNADTYRVWKGLKHWSRVTQEVCHSYHGNDHQFP</sequence>
<feature type="compositionally biased region" description="Low complexity" evidence="1">
    <location>
        <begin position="1774"/>
        <end position="1785"/>
    </location>
</feature>
<feature type="compositionally biased region" description="Basic residues" evidence="1">
    <location>
        <begin position="240"/>
        <end position="254"/>
    </location>
</feature>
<feature type="region of interest" description="Disordered" evidence="1">
    <location>
        <begin position="1708"/>
        <end position="1735"/>
    </location>
</feature>
<feature type="region of interest" description="Disordered" evidence="1">
    <location>
        <begin position="1871"/>
        <end position="1901"/>
    </location>
</feature>
<reference evidence="2" key="1">
    <citation type="journal article" date="2012" name="Nature">
        <title>The oyster genome reveals stress adaptation and complexity of shell formation.</title>
        <authorList>
            <person name="Zhang G."/>
            <person name="Fang X."/>
            <person name="Guo X."/>
            <person name="Li L."/>
            <person name="Luo R."/>
            <person name="Xu F."/>
            <person name="Yang P."/>
            <person name="Zhang L."/>
            <person name="Wang X."/>
            <person name="Qi H."/>
            <person name="Xiong Z."/>
            <person name="Que H."/>
            <person name="Xie Y."/>
            <person name="Holland P.W."/>
            <person name="Paps J."/>
            <person name="Zhu Y."/>
            <person name="Wu F."/>
            <person name="Chen Y."/>
            <person name="Wang J."/>
            <person name="Peng C."/>
            <person name="Meng J."/>
            <person name="Yang L."/>
            <person name="Liu J."/>
            <person name="Wen B."/>
            <person name="Zhang N."/>
            <person name="Huang Z."/>
            <person name="Zhu Q."/>
            <person name="Feng Y."/>
            <person name="Mount A."/>
            <person name="Hedgecock D."/>
            <person name="Xu Z."/>
            <person name="Liu Y."/>
            <person name="Domazet-Loso T."/>
            <person name="Du Y."/>
            <person name="Sun X."/>
            <person name="Zhang S."/>
            <person name="Liu B."/>
            <person name="Cheng P."/>
            <person name="Jiang X."/>
            <person name="Li J."/>
            <person name="Fan D."/>
            <person name="Wang W."/>
            <person name="Fu W."/>
            <person name="Wang T."/>
            <person name="Wang B."/>
            <person name="Zhang J."/>
            <person name="Peng Z."/>
            <person name="Li Y."/>
            <person name="Li N."/>
            <person name="Wang J."/>
            <person name="Chen M."/>
            <person name="He Y."/>
            <person name="Tan F."/>
            <person name="Song X."/>
            <person name="Zheng Q."/>
            <person name="Huang R."/>
            <person name="Yang H."/>
            <person name="Du X."/>
            <person name="Chen L."/>
            <person name="Yang M."/>
            <person name="Gaffney P.M."/>
            <person name="Wang S."/>
            <person name="Luo L."/>
            <person name="She Z."/>
            <person name="Ming Y."/>
            <person name="Huang W."/>
            <person name="Zhang S."/>
            <person name="Huang B."/>
            <person name="Zhang Y."/>
            <person name="Qu T."/>
            <person name="Ni P."/>
            <person name="Miao G."/>
            <person name="Wang J."/>
            <person name="Wang Q."/>
            <person name="Steinberg C.E."/>
            <person name="Wang H."/>
            <person name="Li N."/>
            <person name="Qian L."/>
            <person name="Zhang G."/>
            <person name="Li Y."/>
            <person name="Yang H."/>
            <person name="Liu X."/>
            <person name="Wang J."/>
            <person name="Yin Y."/>
            <person name="Wang J."/>
        </authorList>
    </citation>
    <scope>NUCLEOTIDE SEQUENCE [LARGE SCALE GENOMIC DNA]</scope>
    <source>
        <strain evidence="2">05x7-T-G4-1.051#20</strain>
    </source>
</reference>
<feature type="region of interest" description="Disordered" evidence="1">
    <location>
        <begin position="747"/>
        <end position="805"/>
    </location>
</feature>
<dbReference type="HOGENOM" id="CLU_235179_0_0_1"/>
<feature type="compositionally biased region" description="Polar residues" evidence="1">
    <location>
        <begin position="519"/>
        <end position="530"/>
    </location>
</feature>
<feature type="compositionally biased region" description="Basic and acidic residues" evidence="1">
    <location>
        <begin position="531"/>
        <end position="540"/>
    </location>
</feature>
<feature type="compositionally biased region" description="Low complexity" evidence="1">
    <location>
        <begin position="326"/>
        <end position="335"/>
    </location>
</feature>
<dbReference type="InParanoid" id="K1Q3F5"/>
<feature type="compositionally biased region" description="Low complexity" evidence="1">
    <location>
        <begin position="960"/>
        <end position="972"/>
    </location>
</feature>
<feature type="region of interest" description="Disordered" evidence="1">
    <location>
        <begin position="1222"/>
        <end position="1265"/>
    </location>
</feature>
<feature type="compositionally biased region" description="Polar residues" evidence="1">
    <location>
        <begin position="886"/>
        <end position="901"/>
    </location>
</feature>
<protein>
    <submittedName>
        <fullName evidence="2">Uncharacterized protein</fullName>
    </submittedName>
</protein>
<feature type="region of interest" description="Disordered" evidence="1">
    <location>
        <begin position="886"/>
        <end position="972"/>
    </location>
</feature>
<dbReference type="EMBL" id="JH818313">
    <property type="protein sequence ID" value="EKC31002.1"/>
    <property type="molecule type" value="Genomic_DNA"/>
</dbReference>
<feature type="compositionally biased region" description="Basic and acidic residues" evidence="1">
    <location>
        <begin position="464"/>
        <end position="481"/>
    </location>
</feature>
<feature type="compositionally biased region" description="Acidic residues" evidence="1">
    <location>
        <begin position="504"/>
        <end position="515"/>
    </location>
</feature>
<feature type="compositionally biased region" description="Polar residues" evidence="1">
    <location>
        <begin position="149"/>
        <end position="162"/>
    </location>
</feature>
<feature type="compositionally biased region" description="Acidic residues" evidence="1">
    <location>
        <begin position="581"/>
        <end position="593"/>
    </location>
</feature>
<evidence type="ECO:0000256" key="1">
    <source>
        <dbReference type="SAM" id="MobiDB-lite"/>
    </source>
</evidence>
<organism evidence="2">
    <name type="scientific">Magallana gigas</name>
    <name type="common">Pacific oyster</name>
    <name type="synonym">Crassostrea gigas</name>
    <dbReference type="NCBI Taxonomy" id="29159"/>
    <lineage>
        <taxon>Eukaryota</taxon>
        <taxon>Metazoa</taxon>
        <taxon>Spiralia</taxon>
        <taxon>Lophotrochozoa</taxon>
        <taxon>Mollusca</taxon>
        <taxon>Bivalvia</taxon>
        <taxon>Autobranchia</taxon>
        <taxon>Pteriomorphia</taxon>
        <taxon>Ostreida</taxon>
        <taxon>Ostreoidea</taxon>
        <taxon>Ostreidae</taxon>
        <taxon>Magallana</taxon>
    </lineage>
</organism>
<accession>K1Q3F5</accession>
<name>K1Q3F5_MAGGI</name>
<gene>
    <name evidence="2" type="ORF">CGI_10025001</name>
</gene>
<feature type="compositionally biased region" description="Basic and acidic residues" evidence="1">
    <location>
        <begin position="1238"/>
        <end position="1248"/>
    </location>
</feature>
<evidence type="ECO:0000313" key="2">
    <source>
        <dbReference type="EMBL" id="EKC31002.1"/>
    </source>
</evidence>
<feature type="region of interest" description="Disordered" evidence="1">
    <location>
        <begin position="1427"/>
        <end position="1459"/>
    </location>
</feature>
<feature type="region of interest" description="Disordered" evidence="1">
    <location>
        <begin position="693"/>
        <end position="730"/>
    </location>
</feature>
<feature type="compositionally biased region" description="Basic and acidic residues" evidence="1">
    <location>
        <begin position="1871"/>
        <end position="1890"/>
    </location>
</feature>
<feature type="region of interest" description="Disordered" evidence="1">
    <location>
        <begin position="1597"/>
        <end position="1628"/>
    </location>
</feature>
<feature type="compositionally biased region" description="Polar residues" evidence="1">
    <location>
        <begin position="1427"/>
        <end position="1448"/>
    </location>
</feature>
<feature type="region of interest" description="Disordered" evidence="1">
    <location>
        <begin position="1758"/>
        <end position="1789"/>
    </location>
</feature>